<dbReference type="EMBL" id="JBJXBP010000256">
    <property type="protein sequence ID" value="KAL3808985.1"/>
    <property type="molecule type" value="Genomic_DNA"/>
</dbReference>
<dbReference type="AlphaFoldDB" id="A0ABD3R7N0"/>
<comment type="caution">
    <text evidence="1">The sequence shown here is derived from an EMBL/GenBank/DDBJ whole genome shotgun (WGS) entry which is preliminary data.</text>
</comment>
<dbReference type="Proteomes" id="UP001634393">
    <property type="component" value="Unassembled WGS sequence"/>
</dbReference>
<gene>
    <name evidence="1" type="ORF">ACJIZ3_000188</name>
</gene>
<evidence type="ECO:0000313" key="2">
    <source>
        <dbReference type="Proteomes" id="UP001634393"/>
    </source>
</evidence>
<protein>
    <submittedName>
        <fullName evidence="1">Uncharacterized protein</fullName>
    </submittedName>
</protein>
<name>A0ABD3R7N0_9LAMI</name>
<evidence type="ECO:0000313" key="1">
    <source>
        <dbReference type="EMBL" id="KAL3808985.1"/>
    </source>
</evidence>
<keyword evidence="2" id="KW-1185">Reference proteome</keyword>
<proteinExistence type="predicted"/>
<reference evidence="1 2" key="1">
    <citation type="submission" date="2024-12" db="EMBL/GenBank/DDBJ databases">
        <title>The unique morphological basis and parallel evolutionary history of personate flowers in Penstemon.</title>
        <authorList>
            <person name="Depatie T.H."/>
            <person name="Wessinger C.A."/>
        </authorList>
    </citation>
    <scope>NUCLEOTIDE SEQUENCE [LARGE SCALE GENOMIC DNA]</scope>
    <source>
        <strain evidence="1">WTNN_2</strain>
        <tissue evidence="1">Leaf</tissue>
    </source>
</reference>
<organism evidence="1 2">
    <name type="scientific">Penstemon smallii</name>
    <dbReference type="NCBI Taxonomy" id="265156"/>
    <lineage>
        <taxon>Eukaryota</taxon>
        <taxon>Viridiplantae</taxon>
        <taxon>Streptophyta</taxon>
        <taxon>Embryophyta</taxon>
        <taxon>Tracheophyta</taxon>
        <taxon>Spermatophyta</taxon>
        <taxon>Magnoliopsida</taxon>
        <taxon>eudicotyledons</taxon>
        <taxon>Gunneridae</taxon>
        <taxon>Pentapetalae</taxon>
        <taxon>asterids</taxon>
        <taxon>lamiids</taxon>
        <taxon>Lamiales</taxon>
        <taxon>Plantaginaceae</taxon>
        <taxon>Cheloneae</taxon>
        <taxon>Penstemon</taxon>
    </lineage>
</organism>
<sequence length="114" mass="13178">MTIPKFRDVLEDYINECQLHFLESQSIDEDLEKVRKEMISFVETMKKILKEYSNAEETSNEPPLADSVTPIDMVGVYDEDLQELINRLLPGQTRWGLHRSGREIFSVEGMAGIE</sequence>
<accession>A0ABD3R7N0</accession>